<feature type="transmembrane region" description="Helical" evidence="1">
    <location>
        <begin position="867"/>
        <end position="886"/>
    </location>
</feature>
<organism evidence="2 3">
    <name type="scientific">Pseudohalioglobus lutimaris</name>
    <dbReference type="NCBI Taxonomy" id="1737061"/>
    <lineage>
        <taxon>Bacteria</taxon>
        <taxon>Pseudomonadati</taxon>
        <taxon>Pseudomonadota</taxon>
        <taxon>Gammaproteobacteria</taxon>
        <taxon>Cellvibrionales</taxon>
        <taxon>Halieaceae</taxon>
        <taxon>Pseudohalioglobus</taxon>
    </lineage>
</organism>
<feature type="transmembrane region" description="Helical" evidence="1">
    <location>
        <begin position="440"/>
        <end position="461"/>
    </location>
</feature>
<dbReference type="PANTHER" id="PTHR32063:SF33">
    <property type="entry name" value="RND SUPERFAMILY EFFLUX PUMP PERMEASE COMPONENT"/>
    <property type="match status" value="1"/>
</dbReference>
<dbReference type="AlphaFoldDB" id="A0A2N5X6C2"/>
<feature type="transmembrane region" description="Helical" evidence="1">
    <location>
        <begin position="467"/>
        <end position="487"/>
    </location>
</feature>
<dbReference type="Gene3D" id="3.30.70.1440">
    <property type="entry name" value="Multidrug efflux transporter AcrB pore domain"/>
    <property type="match status" value="1"/>
</dbReference>
<dbReference type="Pfam" id="PF00873">
    <property type="entry name" value="ACR_tran"/>
    <property type="match status" value="1"/>
</dbReference>
<dbReference type="PRINTS" id="PR00702">
    <property type="entry name" value="ACRIFLAVINRP"/>
</dbReference>
<accession>A0A2N5X6C2</accession>
<dbReference type="GO" id="GO:0005886">
    <property type="term" value="C:plasma membrane"/>
    <property type="evidence" value="ECO:0007669"/>
    <property type="project" value="TreeGrafter"/>
</dbReference>
<proteinExistence type="predicted"/>
<dbReference type="PANTHER" id="PTHR32063">
    <property type="match status" value="1"/>
</dbReference>
<dbReference type="EMBL" id="PKUS01000003">
    <property type="protein sequence ID" value="PLW70031.1"/>
    <property type="molecule type" value="Genomic_DNA"/>
</dbReference>
<keyword evidence="1" id="KW-0472">Membrane</keyword>
<dbReference type="InterPro" id="IPR027463">
    <property type="entry name" value="AcrB_DN_DC_subdom"/>
</dbReference>
<dbReference type="SUPFAM" id="SSF82693">
    <property type="entry name" value="Multidrug efflux transporter AcrB pore domain, PN1, PN2, PC1 and PC2 subdomains"/>
    <property type="match status" value="2"/>
</dbReference>
<feature type="transmembrane region" description="Helical" evidence="1">
    <location>
        <begin position="1000"/>
        <end position="1026"/>
    </location>
</feature>
<feature type="transmembrane region" description="Helical" evidence="1">
    <location>
        <begin position="969"/>
        <end position="988"/>
    </location>
</feature>
<evidence type="ECO:0000313" key="2">
    <source>
        <dbReference type="EMBL" id="PLW70031.1"/>
    </source>
</evidence>
<dbReference type="Gene3D" id="3.30.2090.10">
    <property type="entry name" value="Multidrug efflux transporter AcrB TolC docking domain, DN and DC subdomains"/>
    <property type="match status" value="2"/>
</dbReference>
<dbReference type="SUPFAM" id="SSF82714">
    <property type="entry name" value="Multidrug efflux transporter AcrB TolC docking domain, DN and DC subdomains"/>
    <property type="match status" value="2"/>
</dbReference>
<dbReference type="Gene3D" id="3.30.70.1430">
    <property type="entry name" value="Multidrug efflux transporter AcrB pore domain"/>
    <property type="match status" value="2"/>
</dbReference>
<dbReference type="SUPFAM" id="SSF82866">
    <property type="entry name" value="Multidrug efflux transporter AcrB transmembrane domain"/>
    <property type="match status" value="2"/>
</dbReference>
<keyword evidence="1" id="KW-0812">Transmembrane</keyword>
<evidence type="ECO:0000313" key="3">
    <source>
        <dbReference type="Proteomes" id="UP000235005"/>
    </source>
</evidence>
<reference evidence="2 3" key="1">
    <citation type="submission" date="2018-01" db="EMBL/GenBank/DDBJ databases">
        <title>The draft genome sequence of Halioglobus lutimaris HF004.</title>
        <authorList>
            <person name="Du Z.-J."/>
            <person name="Shi M.-J."/>
        </authorList>
    </citation>
    <scope>NUCLEOTIDE SEQUENCE [LARGE SCALE GENOMIC DNA]</scope>
    <source>
        <strain evidence="2 3">HF004</strain>
    </source>
</reference>
<name>A0A2N5X6C2_9GAMM</name>
<keyword evidence="3" id="KW-1185">Reference proteome</keyword>
<dbReference type="OrthoDB" id="5287122at2"/>
<feature type="transmembrane region" description="Helical" evidence="1">
    <location>
        <begin position="342"/>
        <end position="367"/>
    </location>
</feature>
<feature type="transmembrane region" description="Helical" evidence="1">
    <location>
        <begin position="898"/>
        <end position="917"/>
    </location>
</feature>
<dbReference type="RefSeq" id="WP_101517525.1">
    <property type="nucleotide sequence ID" value="NZ_PKUS01000003.1"/>
</dbReference>
<feature type="transmembrane region" description="Helical" evidence="1">
    <location>
        <begin position="387"/>
        <end position="405"/>
    </location>
</feature>
<comment type="caution">
    <text evidence="2">The sequence shown here is derived from an EMBL/GenBank/DDBJ whole genome shotgun (WGS) entry which is preliminary data.</text>
</comment>
<evidence type="ECO:0000256" key="1">
    <source>
        <dbReference type="SAM" id="Phobius"/>
    </source>
</evidence>
<gene>
    <name evidence="2" type="ORF">C0039_05810</name>
</gene>
<dbReference type="Gene3D" id="1.20.1640.10">
    <property type="entry name" value="Multidrug efflux transporter AcrB transmembrane domain"/>
    <property type="match status" value="2"/>
</dbReference>
<feature type="transmembrane region" description="Helical" evidence="1">
    <location>
        <begin position="20"/>
        <end position="40"/>
    </location>
</feature>
<sequence>MNGNETVPGGVIAWFARNPVAANLMMLVILSVGLGSAFTIQRALFPAFDFEAIFITVPYPGAAPEEVELGVVMKVEEAINDLDGIKRVESDSMESMGRIVIEAQDGVPISKLLNDVQNRIDGISSFPEEAEEPIITQPEVMFAALTIQISGALDERSMKSLADEIRRELLTLPEISSADVVGARDYEIAIEISEQSLREYHLTLADVARTISASSLDLPSGSVQTRHGDIMLRTIGQAYVQRDFEEIVLKTWPDGTRLMLGDIATVEDGFVDTNGFSIFNGQYSLGINVFAMGKQDIIKTADAARAYLETKRLSLADGVRLDIWSDSTYYLKGRLAMMVKNLAIGALLVFFTLALFLEIKLAFWVMLGIPVCFLGAMAVLNTPFVDASLNMISLFGFILVLGIVVDDAIIMGESAYNETEQHGHSVDNVIRGVYRVATPATFGVLTTIVAFIPTLFVQGVFGPMPEAFGWVVILCLIFSLVESKWILPAHLADSKPTQNRFLLSVDHVQEGVNSRLRGFINGPYRRMVQRCVANRYVTLALFLSLFIMAIGLIAGGIVRTVLSPHTPGEFFQVELRMSQGSPEEATTEAVTHIIASLDRVDREYQRANNTDSGLVDYVSAYGFDRINGRIDVELTKQDTRSISNEEILNRWREEVGRIHGAEVLGFESSDGPNFGPNIAFDLKHSDFSTLRKAAEELEEKLRNYDGLSDIRNGASDTREEFHLQLLPEGEALGLSRFDLGSQVRHAFYGAEAQRIQRGIDEIKVMVRYPRADRENVSTLNNMFIRTPDGNAIPFETVAQFEVRPGLLKSTRIDFQRAAEVTAEADIAIIEPSKVMADVERNILPDLMKKYPGLSWEESGLADEERKMAVSMFVGFALALFGIYALLAVPTRSYLQPLIIMGVIPFGIIGAILAHWALGHDMSMMSVMGIVALSGVVVNDSLILVDYVNKSVAAGRKKNEAIIDAGCRRFRAIMLTSLTTFLGLAPMLLERSAQAQFMVPMAISLAFGIVFATVITLLLVPSLYMILDDLAALTGRGPKTQPGELPALSEKGTV</sequence>
<dbReference type="Proteomes" id="UP000235005">
    <property type="component" value="Unassembled WGS sequence"/>
</dbReference>
<protein>
    <submittedName>
        <fullName evidence="2">Acriflavin resistance protein</fullName>
    </submittedName>
</protein>
<keyword evidence="1" id="KW-1133">Transmembrane helix</keyword>
<dbReference type="Gene3D" id="3.30.70.1320">
    <property type="entry name" value="Multidrug efflux transporter AcrB pore domain like"/>
    <property type="match status" value="1"/>
</dbReference>
<dbReference type="InterPro" id="IPR001036">
    <property type="entry name" value="Acrflvin-R"/>
</dbReference>
<feature type="transmembrane region" description="Helical" evidence="1">
    <location>
        <begin position="923"/>
        <end position="948"/>
    </location>
</feature>
<feature type="transmembrane region" description="Helical" evidence="1">
    <location>
        <begin position="536"/>
        <end position="558"/>
    </location>
</feature>
<dbReference type="GO" id="GO:0042910">
    <property type="term" value="F:xenobiotic transmembrane transporter activity"/>
    <property type="evidence" value="ECO:0007669"/>
    <property type="project" value="TreeGrafter"/>
</dbReference>